<evidence type="ECO:0000256" key="1">
    <source>
        <dbReference type="ARBA" id="ARBA00008553"/>
    </source>
</evidence>
<keyword evidence="5" id="KW-0699">rRNA-binding</keyword>
<dbReference type="PIRSF" id="PIRSF002161">
    <property type="entry name" value="Ribosomal_L5"/>
    <property type="match status" value="1"/>
</dbReference>
<dbReference type="GO" id="GO:0006412">
    <property type="term" value="P:translation"/>
    <property type="evidence" value="ECO:0007669"/>
    <property type="project" value="UniProtKB-UniRule"/>
</dbReference>
<dbReference type="GO" id="GO:0005840">
    <property type="term" value="C:ribosome"/>
    <property type="evidence" value="ECO:0007669"/>
    <property type="project" value="UniProtKB-KW"/>
</dbReference>
<evidence type="ECO:0000259" key="7">
    <source>
        <dbReference type="Pfam" id="PF00281"/>
    </source>
</evidence>
<evidence type="ECO:0000259" key="8">
    <source>
        <dbReference type="Pfam" id="PF00673"/>
    </source>
</evidence>
<dbReference type="InterPro" id="IPR022803">
    <property type="entry name" value="Ribosomal_uL5_dom_sf"/>
</dbReference>
<dbReference type="Pfam" id="PF00281">
    <property type="entry name" value="Ribosomal_L5"/>
    <property type="match status" value="1"/>
</dbReference>
<name>A0A1G2LD36_9BACT</name>
<dbReference type="GO" id="GO:0003735">
    <property type="term" value="F:structural constituent of ribosome"/>
    <property type="evidence" value="ECO:0007669"/>
    <property type="project" value="InterPro"/>
</dbReference>
<evidence type="ECO:0000256" key="2">
    <source>
        <dbReference type="ARBA" id="ARBA00022980"/>
    </source>
</evidence>
<accession>A0A1G2LD36</accession>
<protein>
    <recommendedName>
        <fullName evidence="4 5">Large ribosomal subunit protein uL5</fullName>
    </recommendedName>
</protein>
<dbReference type="Proteomes" id="UP000178977">
    <property type="component" value="Unassembled WGS sequence"/>
</dbReference>
<dbReference type="InterPro" id="IPR031310">
    <property type="entry name" value="Ribosomal_uL5_N"/>
</dbReference>
<evidence type="ECO:0000256" key="5">
    <source>
        <dbReference type="HAMAP-Rule" id="MF_01333"/>
    </source>
</evidence>
<dbReference type="AlphaFoldDB" id="A0A1G2LD36"/>
<feature type="domain" description="Large ribosomal subunit protein uL5 N-terminal" evidence="7">
    <location>
        <begin position="24"/>
        <end position="79"/>
    </location>
</feature>
<evidence type="ECO:0000313" key="10">
    <source>
        <dbReference type="Proteomes" id="UP000178977"/>
    </source>
</evidence>
<feature type="domain" description="Large ribosomal subunit protein uL5 C-terminal" evidence="8">
    <location>
        <begin position="84"/>
        <end position="175"/>
    </location>
</feature>
<dbReference type="HAMAP" id="MF_01333_B">
    <property type="entry name" value="Ribosomal_uL5_B"/>
    <property type="match status" value="1"/>
</dbReference>
<dbReference type="GO" id="GO:1990904">
    <property type="term" value="C:ribonucleoprotein complex"/>
    <property type="evidence" value="ECO:0007669"/>
    <property type="project" value="UniProtKB-KW"/>
</dbReference>
<keyword evidence="2 5" id="KW-0689">Ribosomal protein</keyword>
<dbReference type="InterPro" id="IPR020930">
    <property type="entry name" value="Ribosomal_uL5_bac-type"/>
</dbReference>
<evidence type="ECO:0000313" key="9">
    <source>
        <dbReference type="EMBL" id="OHA09553.1"/>
    </source>
</evidence>
<dbReference type="PANTHER" id="PTHR11994">
    <property type="entry name" value="60S RIBOSOMAL PROTEIN L11-RELATED"/>
    <property type="match status" value="1"/>
</dbReference>
<gene>
    <name evidence="5" type="primary">rplE</name>
    <name evidence="9" type="ORF">A3A44_01620</name>
</gene>
<dbReference type="STRING" id="1802281.A3A44_01620"/>
<comment type="similarity">
    <text evidence="1 5 6">Belongs to the universal ribosomal protein uL5 family.</text>
</comment>
<keyword evidence="3 5" id="KW-0687">Ribonucleoprotein</keyword>
<proteinExistence type="inferred from homology"/>
<dbReference type="EMBL" id="MHQT01000022">
    <property type="protein sequence ID" value="OHA09553.1"/>
    <property type="molecule type" value="Genomic_DNA"/>
</dbReference>
<dbReference type="GO" id="GO:0000049">
    <property type="term" value="F:tRNA binding"/>
    <property type="evidence" value="ECO:0007669"/>
    <property type="project" value="UniProtKB-UniRule"/>
</dbReference>
<evidence type="ECO:0000256" key="6">
    <source>
        <dbReference type="RuleBase" id="RU003930"/>
    </source>
</evidence>
<organism evidence="9 10">
    <name type="scientific">Candidatus Sungbacteria bacterium RIFCSPLOWO2_01_FULL_60_25</name>
    <dbReference type="NCBI Taxonomy" id="1802281"/>
    <lineage>
        <taxon>Bacteria</taxon>
        <taxon>Candidatus Sungiibacteriota</taxon>
    </lineage>
</organism>
<comment type="subunit">
    <text evidence="5">Part of the 50S ribosomal subunit; part of the 5S rRNA/L5/L18/L25 subcomplex. Contacts the 5S rRNA and the P site tRNA. Forms a bridge to the 30S subunit in the 70S ribosome.</text>
</comment>
<keyword evidence="5" id="KW-0820">tRNA-binding</keyword>
<dbReference type="Pfam" id="PF00673">
    <property type="entry name" value="Ribosomal_L5_C"/>
    <property type="match status" value="1"/>
</dbReference>
<dbReference type="InterPro" id="IPR031309">
    <property type="entry name" value="Ribosomal_uL5_C"/>
</dbReference>
<dbReference type="FunFam" id="3.30.1440.10:FF:000001">
    <property type="entry name" value="50S ribosomal protein L5"/>
    <property type="match status" value="1"/>
</dbReference>
<evidence type="ECO:0000256" key="4">
    <source>
        <dbReference type="ARBA" id="ARBA00035245"/>
    </source>
</evidence>
<keyword evidence="5" id="KW-0694">RNA-binding</keyword>
<dbReference type="NCBIfam" id="NF000585">
    <property type="entry name" value="PRK00010.1"/>
    <property type="match status" value="1"/>
</dbReference>
<dbReference type="GO" id="GO:0019843">
    <property type="term" value="F:rRNA binding"/>
    <property type="evidence" value="ECO:0007669"/>
    <property type="project" value="UniProtKB-UniRule"/>
</dbReference>
<comment type="function">
    <text evidence="5">This is 1 of the proteins that bind and probably mediate the attachment of the 5S RNA into the large ribosomal subunit, where it forms part of the central protuberance. In the 70S ribosome it contacts protein S13 of the 30S subunit (bridge B1b), connecting the 2 subunits; this bridge is implicated in subunit movement. Contacts the P site tRNA; the 5S rRNA and some of its associated proteins might help stabilize positioning of ribosome-bound tRNAs.</text>
</comment>
<sequence length="178" mass="19919">MALTREHYEKRVIPALQREFGYANVMAVPRVAKAVVNVGVGRMRDEKQLALVQKSIALITGQKAAPRTAKKAIAAFKTRRGLTVGYQVTLRGKRMWDFLSRIVDIAIPRQRDFHGIDPKSLDRSGNLTIGFKEHIVFPEMIGEDVPFIFGFEVTVVTTARTRAEGVSLLRVLGFPIKT</sequence>
<comment type="caution">
    <text evidence="9">The sequence shown here is derived from an EMBL/GenBank/DDBJ whole genome shotgun (WGS) entry which is preliminary data.</text>
</comment>
<evidence type="ECO:0000256" key="3">
    <source>
        <dbReference type="ARBA" id="ARBA00023274"/>
    </source>
</evidence>
<dbReference type="SUPFAM" id="SSF55282">
    <property type="entry name" value="RL5-like"/>
    <property type="match status" value="1"/>
</dbReference>
<dbReference type="Gene3D" id="3.30.1440.10">
    <property type="match status" value="1"/>
</dbReference>
<reference evidence="9 10" key="1">
    <citation type="journal article" date="2016" name="Nat. Commun.">
        <title>Thousands of microbial genomes shed light on interconnected biogeochemical processes in an aquifer system.</title>
        <authorList>
            <person name="Anantharaman K."/>
            <person name="Brown C.T."/>
            <person name="Hug L.A."/>
            <person name="Sharon I."/>
            <person name="Castelle C.J."/>
            <person name="Probst A.J."/>
            <person name="Thomas B.C."/>
            <person name="Singh A."/>
            <person name="Wilkins M.J."/>
            <person name="Karaoz U."/>
            <person name="Brodie E.L."/>
            <person name="Williams K.H."/>
            <person name="Hubbard S.S."/>
            <person name="Banfield J.F."/>
        </authorList>
    </citation>
    <scope>NUCLEOTIDE SEQUENCE [LARGE SCALE GENOMIC DNA]</scope>
</reference>
<dbReference type="InterPro" id="IPR002132">
    <property type="entry name" value="Ribosomal_uL5"/>
</dbReference>